<dbReference type="Proteomes" id="UP000270094">
    <property type="component" value="Unassembled WGS sequence"/>
</dbReference>
<evidence type="ECO:0000313" key="1">
    <source>
        <dbReference type="EMBL" id="VDM74664.1"/>
    </source>
</evidence>
<dbReference type="EMBL" id="UYYB01094571">
    <property type="protein sequence ID" value="VDM74664.1"/>
    <property type="molecule type" value="Genomic_DNA"/>
</dbReference>
<dbReference type="SUPFAM" id="SSF57603">
    <property type="entry name" value="FnI-like domain"/>
    <property type="match status" value="1"/>
</dbReference>
<gene>
    <name evidence="1" type="ORF">SVUK_LOCUS9662</name>
</gene>
<accession>A0A3P7J9S9</accession>
<proteinExistence type="predicted"/>
<keyword evidence="2" id="KW-1185">Reference proteome</keyword>
<protein>
    <submittedName>
        <fullName evidence="1">Uncharacterized protein</fullName>
    </submittedName>
</protein>
<dbReference type="OrthoDB" id="4062651at2759"/>
<dbReference type="Gene3D" id="2.10.70.10">
    <property type="entry name" value="Complement Module, domain 1"/>
    <property type="match status" value="1"/>
</dbReference>
<reference evidence="1 2" key="1">
    <citation type="submission" date="2018-11" db="EMBL/GenBank/DDBJ databases">
        <authorList>
            <consortium name="Pathogen Informatics"/>
        </authorList>
    </citation>
    <scope>NUCLEOTIDE SEQUENCE [LARGE SCALE GENOMIC DNA]</scope>
</reference>
<sequence>MYKFKTQLICRLQAQHTWDLFKLQNVHILTEISVPKAGFIFRAISDEGKHLVDLLLLPDNKISLTLPLKSGWTRRYTLPLPQHQNKDVVLITFEKKYISIVVNCVQLMMEAIEDLSFPGTSPTMLLTNRHDTLRIDSGNPTRDMCPKLASSLGNVEIENSEGLRENENDKELSAGPRRSMRNCLYNGRRRGHTEAFWPEQCVRCYCDDGTTTCQYQ</sequence>
<organism evidence="1 2">
    <name type="scientific">Strongylus vulgaris</name>
    <name type="common">Blood worm</name>
    <dbReference type="NCBI Taxonomy" id="40348"/>
    <lineage>
        <taxon>Eukaryota</taxon>
        <taxon>Metazoa</taxon>
        <taxon>Ecdysozoa</taxon>
        <taxon>Nematoda</taxon>
        <taxon>Chromadorea</taxon>
        <taxon>Rhabditida</taxon>
        <taxon>Rhabditina</taxon>
        <taxon>Rhabditomorpha</taxon>
        <taxon>Strongyloidea</taxon>
        <taxon>Strongylidae</taxon>
        <taxon>Strongylus</taxon>
    </lineage>
</organism>
<evidence type="ECO:0000313" key="2">
    <source>
        <dbReference type="Proteomes" id="UP000270094"/>
    </source>
</evidence>
<name>A0A3P7J9S9_STRVU</name>
<dbReference type="AlphaFoldDB" id="A0A3P7J9S9"/>